<proteinExistence type="predicted"/>
<keyword evidence="3" id="KW-1185">Reference proteome</keyword>
<dbReference type="AlphaFoldDB" id="A0AAV4M068"/>
<protein>
    <submittedName>
        <fullName evidence="2">FAD-binding oxidoreductase</fullName>
    </submittedName>
</protein>
<gene>
    <name evidence="2" type="ORF">BcabD6B2_53010</name>
</gene>
<comment type="caution">
    <text evidence="2">The sequence shown here is derived from an EMBL/GenBank/DDBJ whole genome shotgun (WGS) entry which is preliminary data.</text>
</comment>
<evidence type="ECO:0000313" key="2">
    <source>
        <dbReference type="EMBL" id="GIX65866.1"/>
    </source>
</evidence>
<evidence type="ECO:0000256" key="1">
    <source>
        <dbReference type="SAM" id="MobiDB-lite"/>
    </source>
</evidence>
<dbReference type="Proteomes" id="UP001497744">
    <property type="component" value="Unassembled WGS sequence"/>
</dbReference>
<name>A0AAV4M068_BABCB</name>
<dbReference type="EMBL" id="BPLF01000005">
    <property type="protein sequence ID" value="GIX65866.1"/>
    <property type="molecule type" value="Genomic_DNA"/>
</dbReference>
<feature type="region of interest" description="Disordered" evidence="1">
    <location>
        <begin position="25"/>
        <end position="74"/>
    </location>
</feature>
<dbReference type="GeneID" id="94197347"/>
<organism evidence="2 3">
    <name type="scientific">Babesia caballi</name>
    <dbReference type="NCBI Taxonomy" id="5871"/>
    <lineage>
        <taxon>Eukaryota</taxon>
        <taxon>Sar</taxon>
        <taxon>Alveolata</taxon>
        <taxon>Apicomplexa</taxon>
        <taxon>Aconoidasida</taxon>
        <taxon>Piroplasmida</taxon>
        <taxon>Babesiidae</taxon>
        <taxon>Babesia</taxon>
    </lineage>
</organism>
<dbReference type="RefSeq" id="XP_067717935.1">
    <property type="nucleotide sequence ID" value="XM_067861834.1"/>
</dbReference>
<reference evidence="2 3" key="1">
    <citation type="submission" date="2021-06" db="EMBL/GenBank/DDBJ databases">
        <title>Genome sequence of Babesia caballi.</title>
        <authorList>
            <person name="Yamagishi J."/>
            <person name="Kidaka T."/>
            <person name="Ochi A."/>
        </authorList>
    </citation>
    <scope>NUCLEOTIDE SEQUENCE [LARGE SCALE GENOMIC DNA]</scope>
    <source>
        <strain evidence="2">USDA-D6B2</strain>
    </source>
</reference>
<evidence type="ECO:0000313" key="3">
    <source>
        <dbReference type="Proteomes" id="UP001497744"/>
    </source>
</evidence>
<sequence>MLMRAAEAPDAAMWWVCRGSSASASRTVGDRAARAHAGPPSRGDVEGPSEAGCSPASEDGAGTPPMSARGKDLGDLHDVTQRSADVPRCRLRHLAPHVESRVGVRQPTRRVEGEVEHRLVPVPLEIALYGASDVRVHNLPVHVQQARDAVVVPDVERTLGNLEVGGRNALRHANRNGAHHLPELGDLGQTEDLLKLAQKEELSLRTGRRPELEDGLEDGGGQAAVLVNVLHHAVGKRGVVAAHGPRLVQRNQGLFQVDLVLLLQGHGEAVDDAAQNLEQLRDAVGVLGLVDEAGEHVVDGLADEVAQRHDLAVDAVQNRLEHKRLVDHVLGHLRADLVADDDAEENVVDDLEVGPRLLQGGLVLVDVVEKGALAGARGKAAEDVDGHHVDDVAENGLVHAVAGRADVLDDLQEGLALHLDGALQELLGVEVDDSLAGDQLALEQVAAFDQRGVLEQRKGAEDLLQLANGLLIPLAETEGYEPGFWRRFGR</sequence>
<accession>A0AAV4M068</accession>